<protein>
    <submittedName>
        <fullName evidence="1">Uncharacterized protein</fullName>
    </submittedName>
</protein>
<gene>
    <name evidence="1" type="ORF">ATANTOWER_013162</name>
</gene>
<proteinExistence type="predicted"/>
<name>A0ABU7BI14_9TELE</name>
<keyword evidence="2" id="KW-1185">Reference proteome</keyword>
<organism evidence="1 2">
    <name type="scientific">Ataeniobius toweri</name>
    <dbReference type="NCBI Taxonomy" id="208326"/>
    <lineage>
        <taxon>Eukaryota</taxon>
        <taxon>Metazoa</taxon>
        <taxon>Chordata</taxon>
        <taxon>Craniata</taxon>
        <taxon>Vertebrata</taxon>
        <taxon>Euteleostomi</taxon>
        <taxon>Actinopterygii</taxon>
        <taxon>Neopterygii</taxon>
        <taxon>Teleostei</taxon>
        <taxon>Neoteleostei</taxon>
        <taxon>Acanthomorphata</taxon>
        <taxon>Ovalentaria</taxon>
        <taxon>Atherinomorphae</taxon>
        <taxon>Cyprinodontiformes</taxon>
        <taxon>Goodeidae</taxon>
        <taxon>Ataeniobius</taxon>
    </lineage>
</organism>
<accession>A0ABU7BI14</accession>
<dbReference type="Proteomes" id="UP001345963">
    <property type="component" value="Unassembled WGS sequence"/>
</dbReference>
<evidence type="ECO:0000313" key="2">
    <source>
        <dbReference type="Proteomes" id="UP001345963"/>
    </source>
</evidence>
<reference evidence="1 2" key="1">
    <citation type="submission" date="2021-07" db="EMBL/GenBank/DDBJ databases">
        <authorList>
            <person name="Palmer J.M."/>
        </authorList>
    </citation>
    <scope>NUCLEOTIDE SEQUENCE [LARGE SCALE GENOMIC DNA]</scope>
    <source>
        <strain evidence="1 2">AT_MEX2019</strain>
        <tissue evidence="1">Muscle</tissue>
    </source>
</reference>
<sequence>MAKSTSNAASTASGLFQHFSRGNTVLGLTLASAVVGEPEWLNISLQKKTQTVSGMQATINHLRSSLKGKRNDKSYLALYETATTLVDSTESIDSIQVTHSNCFVGKAEDHYRAEFFKVLDRVEVQFCQHFDQESLKILQNVENALLTGEVDESLDQYPELNRASLYSCLSFTANTRASAVWRQQRFSGDCQWR</sequence>
<dbReference type="EMBL" id="JAHUTI010051951">
    <property type="protein sequence ID" value="MED6249374.1"/>
    <property type="molecule type" value="Genomic_DNA"/>
</dbReference>
<evidence type="ECO:0000313" key="1">
    <source>
        <dbReference type="EMBL" id="MED6249374.1"/>
    </source>
</evidence>
<comment type="caution">
    <text evidence="1">The sequence shown here is derived from an EMBL/GenBank/DDBJ whole genome shotgun (WGS) entry which is preliminary data.</text>
</comment>